<feature type="transmembrane region" description="Helical" evidence="6">
    <location>
        <begin position="52"/>
        <end position="77"/>
    </location>
</feature>
<feature type="transmembrane region" description="Helical" evidence="6">
    <location>
        <begin position="313"/>
        <end position="333"/>
    </location>
</feature>
<dbReference type="PROSITE" id="PS50850">
    <property type="entry name" value="MFS"/>
    <property type="match status" value="1"/>
</dbReference>
<feature type="transmembrane region" description="Helical" evidence="6">
    <location>
        <begin position="149"/>
        <end position="169"/>
    </location>
</feature>
<feature type="transmembrane region" description="Helical" evidence="6">
    <location>
        <begin position="119"/>
        <end position="137"/>
    </location>
</feature>
<feature type="transmembrane region" description="Helical" evidence="6">
    <location>
        <begin position="89"/>
        <end position="107"/>
    </location>
</feature>
<reference evidence="8" key="1">
    <citation type="journal article" date="2014" name="Genome Announc.">
        <title>Draft genome sequence of Rhodosporidium toruloides CECT1137, an oleaginous yeast of biotechnological interest.</title>
        <authorList>
            <person name="Morin N."/>
            <person name="Calcas X."/>
            <person name="Devillers H."/>
            <person name="Durrens P."/>
            <person name="Sherman D.J."/>
            <person name="Nicaud J.-M."/>
            <person name="Neuveglise C."/>
        </authorList>
    </citation>
    <scope>NUCLEOTIDE SEQUENCE</scope>
    <source>
        <strain evidence="8">CECT1137</strain>
    </source>
</reference>
<dbReference type="OrthoDB" id="3437016at2759"/>
<evidence type="ECO:0000313" key="8">
    <source>
        <dbReference type="EMBL" id="CDR36270.1"/>
    </source>
</evidence>
<dbReference type="EMBL" id="LK052936">
    <property type="protein sequence ID" value="CDR36270.1"/>
    <property type="molecule type" value="Genomic_DNA"/>
</dbReference>
<evidence type="ECO:0000256" key="5">
    <source>
        <dbReference type="SAM" id="MobiDB-lite"/>
    </source>
</evidence>
<keyword evidence="2 6" id="KW-0812">Transmembrane</keyword>
<feature type="region of interest" description="Disordered" evidence="5">
    <location>
        <begin position="549"/>
        <end position="588"/>
    </location>
</feature>
<feature type="domain" description="Major facilitator superfamily (MFS) profile" evidence="7">
    <location>
        <begin position="55"/>
        <end position="539"/>
    </location>
</feature>
<dbReference type="InterPro" id="IPR020846">
    <property type="entry name" value="MFS_dom"/>
</dbReference>
<gene>
    <name evidence="8" type="ORF">RHTO0S_01e17964g</name>
</gene>
<dbReference type="PANTHER" id="PTHR23501">
    <property type="entry name" value="MAJOR FACILITATOR SUPERFAMILY"/>
    <property type="match status" value="1"/>
</dbReference>
<dbReference type="AlphaFoldDB" id="A0A061AGK7"/>
<name>A0A061AGK7_RHOTO</name>
<dbReference type="SUPFAM" id="SSF103473">
    <property type="entry name" value="MFS general substrate transporter"/>
    <property type="match status" value="1"/>
</dbReference>
<dbReference type="Gene3D" id="1.20.1250.20">
    <property type="entry name" value="MFS general substrate transporter like domains"/>
    <property type="match status" value="1"/>
</dbReference>
<feature type="compositionally biased region" description="Basic and acidic residues" evidence="5">
    <location>
        <begin position="549"/>
        <end position="566"/>
    </location>
</feature>
<feature type="transmembrane region" description="Helical" evidence="6">
    <location>
        <begin position="382"/>
        <end position="400"/>
    </location>
</feature>
<feature type="transmembrane region" description="Helical" evidence="6">
    <location>
        <begin position="353"/>
        <end position="375"/>
    </location>
</feature>
<evidence type="ECO:0000256" key="3">
    <source>
        <dbReference type="ARBA" id="ARBA00022989"/>
    </source>
</evidence>
<dbReference type="GO" id="GO:0005886">
    <property type="term" value="C:plasma membrane"/>
    <property type="evidence" value="ECO:0007669"/>
    <property type="project" value="TreeGrafter"/>
</dbReference>
<evidence type="ECO:0000256" key="4">
    <source>
        <dbReference type="ARBA" id="ARBA00023136"/>
    </source>
</evidence>
<dbReference type="Pfam" id="PF07690">
    <property type="entry name" value="MFS_1"/>
    <property type="match status" value="1"/>
</dbReference>
<dbReference type="GO" id="GO:0022857">
    <property type="term" value="F:transmembrane transporter activity"/>
    <property type="evidence" value="ECO:0007669"/>
    <property type="project" value="InterPro"/>
</dbReference>
<evidence type="ECO:0000259" key="7">
    <source>
        <dbReference type="PROSITE" id="PS50850"/>
    </source>
</evidence>
<keyword evidence="4 6" id="KW-0472">Membrane</keyword>
<feature type="transmembrane region" description="Helical" evidence="6">
    <location>
        <begin position="440"/>
        <end position="464"/>
    </location>
</feature>
<dbReference type="PRINTS" id="PR01036">
    <property type="entry name" value="TCRTETB"/>
</dbReference>
<dbReference type="InterPro" id="IPR036259">
    <property type="entry name" value="MFS_trans_sf"/>
</dbReference>
<feature type="transmembrane region" description="Helical" evidence="6">
    <location>
        <begin position="207"/>
        <end position="227"/>
    </location>
</feature>
<feature type="transmembrane region" description="Helical" evidence="6">
    <location>
        <begin position="516"/>
        <end position="534"/>
    </location>
</feature>
<comment type="subcellular location">
    <subcellularLocation>
        <location evidence="1">Membrane</location>
        <topology evidence="1">Multi-pass membrane protein</topology>
    </subcellularLocation>
</comment>
<feature type="region of interest" description="Disordered" evidence="5">
    <location>
        <begin position="1"/>
        <end position="34"/>
    </location>
</feature>
<feature type="transmembrane region" description="Helical" evidence="6">
    <location>
        <begin position="406"/>
        <end position="428"/>
    </location>
</feature>
<feature type="compositionally biased region" description="Low complexity" evidence="5">
    <location>
        <begin position="1"/>
        <end position="13"/>
    </location>
</feature>
<feature type="transmembrane region" description="Helical" evidence="6">
    <location>
        <begin position="248"/>
        <end position="266"/>
    </location>
</feature>
<feature type="transmembrane region" description="Helical" evidence="6">
    <location>
        <begin position="176"/>
        <end position="195"/>
    </location>
</feature>
<sequence>MTSAPLASPSPSSTMEKDHPPPSSPAEPGRAASTLVESLDGAPKSAKKPLSFWLIFVALCFSMFLSALDVTAVSTVLPNMAKDFKSADYSWIGSAYALTSTALIPWTGGLANIFGRRPVLVAALLLFALGSALTGAAQSMAMAIAGRSIQGIGGGAILTMAEIIVIDLVPLAERGSYMGILGAVWAIASVAGPPIGGGLATAGAWRWLFYLNLPLTGLAFALVVVFLDIKAPQTTLKEKLEQMDYANVIFVAGATALILGLTWGGSAYPWSSYHVLAPLILGIFGLVVFFVVEARFVKYPTVPFNILGHPTALVGYVTTFLHSICVLAVIYFLPTAYFQASKSVSPIRAGIDLFPICFTIAPFAILTGASVTILGKYKAQNVIAWGFMVVGFGLMTLLKWDSKTGMWAGFPILFGIGAGGLYAGLNFPVLAPIAVSQQPLAMAFFGFIRSLGQVFGIAIGSTILQNRLAQTLPAEFLEQVGGRGDEAFAAIPGIKDLPEPLRTAVKTSFASSTRTIWFFCLGITCAGLLISLLMKDLALATETDVEKWGLKEREKEAGEGKAEEGKVQGASTSRRSPDDRLHSATTRL</sequence>
<feature type="transmembrane region" description="Helical" evidence="6">
    <location>
        <begin position="272"/>
        <end position="292"/>
    </location>
</feature>
<evidence type="ECO:0000256" key="6">
    <source>
        <dbReference type="SAM" id="Phobius"/>
    </source>
</evidence>
<evidence type="ECO:0000256" key="1">
    <source>
        <dbReference type="ARBA" id="ARBA00004141"/>
    </source>
</evidence>
<accession>A0A061AGK7</accession>
<keyword evidence="3 6" id="KW-1133">Transmembrane helix</keyword>
<evidence type="ECO:0000256" key="2">
    <source>
        <dbReference type="ARBA" id="ARBA00022692"/>
    </source>
</evidence>
<dbReference type="PANTHER" id="PTHR23501:SF102">
    <property type="entry name" value="DRUG TRANSPORTER, PUTATIVE (AFU_ORTHOLOGUE AFUA_3G08530)-RELATED"/>
    <property type="match status" value="1"/>
</dbReference>
<dbReference type="InterPro" id="IPR011701">
    <property type="entry name" value="MFS"/>
</dbReference>
<protein>
    <submittedName>
        <fullName evidence="8">RHTO0S01e17964g1_1</fullName>
    </submittedName>
</protein>
<proteinExistence type="predicted"/>
<organism evidence="8">
    <name type="scientific">Rhodotorula toruloides</name>
    <name type="common">Yeast</name>
    <name type="synonym">Rhodosporidium toruloides</name>
    <dbReference type="NCBI Taxonomy" id="5286"/>
    <lineage>
        <taxon>Eukaryota</taxon>
        <taxon>Fungi</taxon>
        <taxon>Dikarya</taxon>
        <taxon>Basidiomycota</taxon>
        <taxon>Pucciniomycotina</taxon>
        <taxon>Microbotryomycetes</taxon>
        <taxon>Sporidiobolales</taxon>
        <taxon>Sporidiobolaceae</taxon>
        <taxon>Rhodotorula</taxon>
    </lineage>
</organism>
<dbReference type="CDD" id="cd17502">
    <property type="entry name" value="MFS_Azr1_MDR_like"/>
    <property type="match status" value="1"/>
</dbReference>